<reference evidence="2" key="1">
    <citation type="journal article" date="2023" name="Insect Mol. Biol.">
        <title>Genome sequencing provides insights into the evolution of gene families encoding plant cell wall-degrading enzymes in longhorned beetles.</title>
        <authorList>
            <person name="Shin N.R."/>
            <person name="Okamura Y."/>
            <person name="Kirsch R."/>
            <person name="Pauchet Y."/>
        </authorList>
    </citation>
    <scope>NUCLEOTIDE SEQUENCE</scope>
    <source>
        <strain evidence="2">AMC_N1</strain>
    </source>
</reference>
<dbReference type="PANTHER" id="PTHR11012:SF55">
    <property type="entry name" value="BHLH DOMAIN-CONTAINING PROTEIN"/>
    <property type="match status" value="1"/>
</dbReference>
<evidence type="ECO:0000259" key="1">
    <source>
        <dbReference type="SMART" id="SM00587"/>
    </source>
</evidence>
<dbReference type="EMBL" id="JAPWTK010000231">
    <property type="protein sequence ID" value="KAJ8945003.1"/>
    <property type="molecule type" value="Genomic_DNA"/>
</dbReference>
<dbReference type="InterPro" id="IPR015897">
    <property type="entry name" value="CHK_kinase-like"/>
</dbReference>
<evidence type="ECO:0000313" key="2">
    <source>
        <dbReference type="EMBL" id="KAJ8945003.1"/>
    </source>
</evidence>
<gene>
    <name evidence="2" type="ORF">NQ318_010205</name>
</gene>
<comment type="caution">
    <text evidence="2">The sequence shown here is derived from an EMBL/GenBank/DDBJ whole genome shotgun (WGS) entry which is preliminary data.</text>
</comment>
<dbReference type="Proteomes" id="UP001162162">
    <property type="component" value="Unassembled WGS sequence"/>
</dbReference>
<accession>A0AAV8Y3G1</accession>
<dbReference type="PANTHER" id="PTHR11012">
    <property type="entry name" value="PROTEIN KINASE-LIKE DOMAIN-CONTAINING"/>
    <property type="match status" value="1"/>
</dbReference>
<dbReference type="SMART" id="SM00587">
    <property type="entry name" value="CHK"/>
    <property type="match status" value="1"/>
</dbReference>
<proteinExistence type="predicted"/>
<protein>
    <recommendedName>
        <fullName evidence="1">CHK kinase-like domain-containing protein</fullName>
    </recommendedName>
</protein>
<keyword evidence="3" id="KW-1185">Reference proteome</keyword>
<dbReference type="InterPro" id="IPR011009">
    <property type="entry name" value="Kinase-like_dom_sf"/>
</dbReference>
<dbReference type="Pfam" id="PF02958">
    <property type="entry name" value="EcKL"/>
    <property type="match status" value="1"/>
</dbReference>
<feature type="domain" description="CHK kinase-like" evidence="1">
    <location>
        <begin position="132"/>
        <end position="313"/>
    </location>
</feature>
<evidence type="ECO:0000313" key="3">
    <source>
        <dbReference type="Proteomes" id="UP001162162"/>
    </source>
</evidence>
<feature type="non-terminal residue" evidence="2">
    <location>
        <position position="1"/>
    </location>
</feature>
<dbReference type="InterPro" id="IPR004119">
    <property type="entry name" value="EcKL"/>
</dbReference>
<name>A0AAV8Y3G1_9CUCU</name>
<organism evidence="2 3">
    <name type="scientific">Aromia moschata</name>
    <dbReference type="NCBI Taxonomy" id="1265417"/>
    <lineage>
        <taxon>Eukaryota</taxon>
        <taxon>Metazoa</taxon>
        <taxon>Ecdysozoa</taxon>
        <taxon>Arthropoda</taxon>
        <taxon>Hexapoda</taxon>
        <taxon>Insecta</taxon>
        <taxon>Pterygota</taxon>
        <taxon>Neoptera</taxon>
        <taxon>Endopterygota</taxon>
        <taxon>Coleoptera</taxon>
        <taxon>Polyphaga</taxon>
        <taxon>Cucujiformia</taxon>
        <taxon>Chrysomeloidea</taxon>
        <taxon>Cerambycidae</taxon>
        <taxon>Cerambycinae</taxon>
        <taxon>Callichromatini</taxon>
        <taxon>Aromia</taxon>
    </lineage>
</organism>
<dbReference type="SUPFAM" id="SSF56112">
    <property type="entry name" value="Protein kinase-like (PK-like)"/>
    <property type="match status" value="1"/>
</dbReference>
<dbReference type="AlphaFoldDB" id="A0AAV8Y3G1"/>
<sequence length="395" mass="45930">IEMSYEIRSLEQIEKNRKIVQCDIKRLTAPGENYGSLMLAVDLITEDNDDGKEYALHIVAKAVPKNEFVQKTFRSPLTFKKELELYRTIVPTLKEFHAEEGLAEEINFFPEFYGGRLGIGPNFDTFDNDAVILLENLKKRGFTCADRTIGFDLEPAKFILKDLAMLHAVPLALKLKKPEVFSSRLLPYLNNTGAFSDIEDKIFNHMIESIIQVAEESSDCLPFTNRIRDELIKGAELTGYQIQSREPFATLIHCDLWINNTMIKLEDSKINTDLLCEIYYFFIFDSIKTDVVIKNCDHLVEFYHRNFVSNLEKFNINVEPFSLDEFKKRNRHINQGVVYIFFQCLVMLQPIFADENAVKELETVSQDDFLEKVEIPQAHKDKLWMIVKEFKNTYE</sequence>